<dbReference type="InterPro" id="IPR036105">
    <property type="entry name" value="DiNase_FeMo-co_biosyn_sf"/>
</dbReference>
<dbReference type="Proteomes" id="UP000033052">
    <property type="component" value="Chromosome"/>
</dbReference>
<accession>A0A7U4JN01</accession>
<evidence type="ECO:0000313" key="2">
    <source>
        <dbReference type="Proteomes" id="UP000033052"/>
    </source>
</evidence>
<protein>
    <submittedName>
        <fullName evidence="1">Uncharacterized protein</fullName>
    </submittedName>
</protein>
<dbReference type="KEGG" id="cld:CLSPO_c14140"/>
<dbReference type="Gene3D" id="3.30.420.130">
    <property type="entry name" value="Dinitrogenase iron-molybdenum cofactor biosynthesis domain"/>
    <property type="match status" value="1"/>
</dbReference>
<dbReference type="RefSeq" id="WP_003490958.1">
    <property type="nucleotide sequence ID" value="NZ_CBCRVC010000033.1"/>
</dbReference>
<proteinExistence type="predicted"/>
<name>A0A7U4JN01_CLOSG</name>
<dbReference type="GeneID" id="92940509"/>
<reference evidence="1 2" key="1">
    <citation type="journal article" date="2015" name="PLoS ONE">
        <title>A universal mariner transposon system for forward genetic studies in the genus clostridium.</title>
        <authorList>
            <person name="Zhang Y."/>
            <person name="Grosse-Honebrink A."/>
            <person name="Minton N.P."/>
        </authorList>
    </citation>
    <scope>NUCLEOTIDE SEQUENCE [LARGE SCALE GENOMIC DNA]</scope>
    <source>
        <strain evidence="1 2">NCIMB 10696</strain>
    </source>
</reference>
<evidence type="ECO:0000313" key="1">
    <source>
        <dbReference type="EMBL" id="AKC62134.1"/>
    </source>
</evidence>
<dbReference type="AlphaFoldDB" id="A0A7U4JN01"/>
<dbReference type="EMBL" id="CP009225">
    <property type="protein sequence ID" value="AKC62134.1"/>
    <property type="molecule type" value="Genomic_DNA"/>
</dbReference>
<dbReference type="SUPFAM" id="SSF53146">
    <property type="entry name" value="Nitrogenase accessory factor-like"/>
    <property type="match status" value="1"/>
</dbReference>
<gene>
    <name evidence="1" type="ORF">CLSPO_c14140</name>
</gene>
<sequence>MKIVCTSKENNISVHFDYCEGFIIYEVEKGKILKEDFKLRGNLYGKTIGLF</sequence>
<organism evidence="1 2">
    <name type="scientific">Clostridium sporogenes</name>
    <dbReference type="NCBI Taxonomy" id="1509"/>
    <lineage>
        <taxon>Bacteria</taxon>
        <taxon>Bacillati</taxon>
        <taxon>Bacillota</taxon>
        <taxon>Clostridia</taxon>
        <taxon>Eubacteriales</taxon>
        <taxon>Clostridiaceae</taxon>
        <taxon>Clostridium</taxon>
    </lineage>
</organism>